<accession>A0AAW9NMI0</accession>
<reference evidence="2 3" key="1">
    <citation type="submission" date="2023-03" db="EMBL/GenBank/DDBJ databases">
        <title>Bacillus Genome Sequencing.</title>
        <authorList>
            <person name="Dunlap C."/>
        </authorList>
    </citation>
    <scope>NUCLEOTIDE SEQUENCE [LARGE SCALE GENOMIC DNA]</scope>
    <source>
        <strain evidence="2 3">B-59205</strain>
    </source>
</reference>
<evidence type="ECO:0000313" key="3">
    <source>
        <dbReference type="Proteomes" id="UP001344888"/>
    </source>
</evidence>
<organism evidence="2 3">
    <name type="scientific">Metasolibacillus meyeri</name>
    <dbReference type="NCBI Taxonomy" id="1071052"/>
    <lineage>
        <taxon>Bacteria</taxon>
        <taxon>Bacillati</taxon>
        <taxon>Bacillota</taxon>
        <taxon>Bacilli</taxon>
        <taxon>Bacillales</taxon>
        <taxon>Caryophanaceae</taxon>
        <taxon>Metasolibacillus</taxon>
    </lineage>
</organism>
<dbReference type="AlphaFoldDB" id="A0AAW9NMI0"/>
<dbReference type="Pfam" id="PF14399">
    <property type="entry name" value="BtrH_N"/>
    <property type="match status" value="1"/>
</dbReference>
<evidence type="ECO:0000313" key="2">
    <source>
        <dbReference type="EMBL" id="MEC1178642.1"/>
    </source>
</evidence>
<dbReference type="EMBL" id="JARSFG010000012">
    <property type="protein sequence ID" value="MEC1178642.1"/>
    <property type="molecule type" value="Genomic_DNA"/>
</dbReference>
<protein>
    <submittedName>
        <fullName evidence="2">BtrH N-terminal domain-containing protein</fullName>
    </submittedName>
</protein>
<dbReference type="RefSeq" id="WP_326123124.1">
    <property type="nucleotide sequence ID" value="NZ_JARSFG010000012.1"/>
</dbReference>
<proteinExistence type="predicted"/>
<feature type="domain" description="Butirosin biosynthesis protein H N-terminal" evidence="1">
    <location>
        <begin position="58"/>
        <end position="134"/>
    </location>
</feature>
<sequence length="332" mass="39628">MNFTVYRDPYQNCFQLVLSALLRREDIETEKLWYQIGLFYHENKDTFEIKSYYYDLNDFLKRNIDVNIKYIAPDLSSDARLEETIDNSLKKSKTIGISTDIYELLYCSYSQRYHTTHYIEVLDKQDDKYLVADHYYNYFDWVNKEIIFSGIKSYVDNNLDEEAQIFYIELGDEYSDDFDLLVSSLNNNYLSMHSNSDIYKNITNNFENTWTGLEAVSKIAKKLESIFLLENGERDNLLSKIYPYFKDIGNSRYQYYCFLKHNELSDLGEEIRVSGQNWNTITNMITRANIKNEYTEMIKRINEKFNAILLQEERITRILEKKLSKKESTCVK</sequence>
<keyword evidence="3" id="KW-1185">Reference proteome</keyword>
<dbReference type="Proteomes" id="UP001344888">
    <property type="component" value="Unassembled WGS sequence"/>
</dbReference>
<comment type="caution">
    <text evidence="2">The sequence shown here is derived from an EMBL/GenBank/DDBJ whole genome shotgun (WGS) entry which is preliminary data.</text>
</comment>
<evidence type="ECO:0000259" key="1">
    <source>
        <dbReference type="Pfam" id="PF14399"/>
    </source>
</evidence>
<name>A0AAW9NMI0_9BACL</name>
<dbReference type="InterPro" id="IPR026935">
    <property type="entry name" value="BtrH_N"/>
</dbReference>
<gene>
    <name evidence="2" type="ORF">P9B03_09130</name>
</gene>